<dbReference type="AlphaFoldDB" id="A0A177WF90"/>
<feature type="region of interest" description="Disordered" evidence="1">
    <location>
        <begin position="67"/>
        <end position="128"/>
    </location>
</feature>
<reference evidence="2 3" key="1">
    <citation type="submission" date="2006-10" db="EMBL/GenBank/DDBJ databases">
        <title>The Genome Sequence of Batrachochytrium dendrobatidis JEL423.</title>
        <authorList>
            <consortium name="The Broad Institute Genome Sequencing Platform"/>
            <person name="Birren B."/>
            <person name="Lander E."/>
            <person name="Galagan J."/>
            <person name="Cuomo C."/>
            <person name="Devon K."/>
            <person name="Jaffe D."/>
            <person name="Butler J."/>
            <person name="Alvarez P."/>
            <person name="Gnerre S."/>
            <person name="Grabherr M."/>
            <person name="Kleber M."/>
            <person name="Mauceli E."/>
            <person name="Brockman W."/>
            <person name="Young S."/>
            <person name="LaButti K."/>
            <person name="Sykes S."/>
            <person name="DeCaprio D."/>
            <person name="Crawford M."/>
            <person name="Koehrsen M."/>
            <person name="Engels R."/>
            <person name="Montgomery P."/>
            <person name="Pearson M."/>
            <person name="Howarth C."/>
            <person name="Larson L."/>
            <person name="White J."/>
            <person name="O'Leary S."/>
            <person name="Kodira C."/>
            <person name="Zeng Q."/>
            <person name="Yandava C."/>
            <person name="Alvarado L."/>
            <person name="Longcore J."/>
            <person name="James T."/>
        </authorList>
    </citation>
    <scope>NUCLEOTIDE SEQUENCE [LARGE SCALE GENOMIC DNA]</scope>
    <source>
        <strain evidence="2 3">JEL423</strain>
    </source>
</reference>
<reference evidence="2 3" key="2">
    <citation type="submission" date="2016-05" db="EMBL/GenBank/DDBJ databases">
        <title>Lineage-specific infection strategies underlie the spectrum of fungal disease in amphibians.</title>
        <authorList>
            <person name="Cuomo C.A."/>
            <person name="Farrer R.A."/>
            <person name="James T."/>
            <person name="Longcore J."/>
            <person name="Birren B."/>
        </authorList>
    </citation>
    <scope>NUCLEOTIDE SEQUENCE [LARGE SCALE GENOMIC DNA]</scope>
    <source>
        <strain evidence="2 3">JEL423</strain>
    </source>
</reference>
<organism evidence="2 3">
    <name type="scientific">Batrachochytrium dendrobatidis (strain JEL423)</name>
    <dbReference type="NCBI Taxonomy" id="403673"/>
    <lineage>
        <taxon>Eukaryota</taxon>
        <taxon>Fungi</taxon>
        <taxon>Fungi incertae sedis</taxon>
        <taxon>Chytridiomycota</taxon>
        <taxon>Chytridiomycota incertae sedis</taxon>
        <taxon>Chytridiomycetes</taxon>
        <taxon>Rhizophydiales</taxon>
        <taxon>Rhizophydiales incertae sedis</taxon>
        <taxon>Batrachochytrium</taxon>
    </lineage>
</organism>
<feature type="compositionally biased region" description="Low complexity" evidence="1">
    <location>
        <begin position="70"/>
        <end position="83"/>
    </location>
</feature>
<evidence type="ECO:0000313" key="2">
    <source>
        <dbReference type="EMBL" id="OAJ38210.1"/>
    </source>
</evidence>
<feature type="compositionally biased region" description="Polar residues" evidence="1">
    <location>
        <begin position="84"/>
        <end position="128"/>
    </location>
</feature>
<dbReference type="Proteomes" id="UP000077115">
    <property type="component" value="Unassembled WGS sequence"/>
</dbReference>
<proteinExistence type="predicted"/>
<dbReference type="VEuPathDB" id="FungiDB:BDEG_22164"/>
<protein>
    <submittedName>
        <fullName evidence="2">Uncharacterized protein</fullName>
    </submittedName>
</protein>
<evidence type="ECO:0000313" key="3">
    <source>
        <dbReference type="Proteomes" id="UP000077115"/>
    </source>
</evidence>
<evidence type="ECO:0000256" key="1">
    <source>
        <dbReference type="SAM" id="MobiDB-lite"/>
    </source>
</evidence>
<dbReference type="EMBL" id="DS022301">
    <property type="protein sequence ID" value="OAJ38210.1"/>
    <property type="molecule type" value="Genomic_DNA"/>
</dbReference>
<name>A0A177WF90_BATDL</name>
<accession>A0A177WF90</accession>
<sequence>MSSHHHYSRMNSIASLDHENDDHLCCMSVGTSQHTPTSPAALSPILAGDVNIAGAAIVGRSKHSASTLQAASGHAPSPAASLSMGSGHNRTWSTDTGVGSQVDSTTDSIIGQNSDRVTTHPNPTTVSTRSRTLSMYANHSYPSTMVPYSELAESCI</sequence>
<gene>
    <name evidence="2" type="ORF">BDEG_22164</name>
</gene>